<dbReference type="Pfam" id="PF12833">
    <property type="entry name" value="HTH_18"/>
    <property type="match status" value="1"/>
</dbReference>
<keyword evidence="1" id="KW-0805">Transcription regulation</keyword>
<sequence>MDEADSNGISIERISFKENGFPHSHRDEGYTFHILEKGTVDIEIDFNKYSISSPSVVYIHPTQVHRILHFENITICSLSVKDESLNPDYLKLLEQITPVKPLKLEDTANAVLTNICDLCLSFSVKKNDALQHSLLKDSCNMLVAFMIRQFLGKEKPEAHLSRPEIITKSFRLLLEKNYRINKRPGEYADQLHISTAYLNECIKNITGLPVSRHIQERIILEAKRYLYHTRKSVKEISFELGYDDHTYFSKLFKKITGMSALSFRRKNHD</sequence>
<dbReference type="Proteomes" id="UP000552615">
    <property type="component" value="Unassembled WGS sequence"/>
</dbReference>
<dbReference type="InterPro" id="IPR011051">
    <property type="entry name" value="RmlC_Cupin_sf"/>
</dbReference>
<dbReference type="EMBL" id="JABBGF010000001">
    <property type="protein sequence ID" value="NML56267.1"/>
    <property type="molecule type" value="Genomic_DNA"/>
</dbReference>
<dbReference type="PROSITE" id="PS01124">
    <property type="entry name" value="HTH_ARAC_FAMILY_2"/>
    <property type="match status" value="1"/>
</dbReference>
<keyword evidence="2" id="KW-0238">DNA-binding</keyword>
<dbReference type="InterPro" id="IPR018060">
    <property type="entry name" value="HTH_AraC"/>
</dbReference>
<protein>
    <submittedName>
        <fullName evidence="5">Helix-turn-helix domain-containing protein</fullName>
    </submittedName>
</protein>
<comment type="caution">
    <text evidence="5">The sequence shown here is derived from an EMBL/GenBank/DDBJ whole genome shotgun (WGS) entry which is preliminary data.</text>
</comment>
<evidence type="ECO:0000256" key="2">
    <source>
        <dbReference type="ARBA" id="ARBA00023125"/>
    </source>
</evidence>
<evidence type="ECO:0000313" key="5">
    <source>
        <dbReference type="EMBL" id="NML56267.1"/>
    </source>
</evidence>
<evidence type="ECO:0000256" key="1">
    <source>
        <dbReference type="ARBA" id="ARBA00023015"/>
    </source>
</evidence>
<evidence type="ECO:0000256" key="3">
    <source>
        <dbReference type="ARBA" id="ARBA00023163"/>
    </source>
</evidence>
<organism evidence="5 6">
    <name type="scientific">Chryseobacterium cheonjiense</name>
    <dbReference type="NCBI Taxonomy" id="2728845"/>
    <lineage>
        <taxon>Bacteria</taxon>
        <taxon>Pseudomonadati</taxon>
        <taxon>Bacteroidota</taxon>
        <taxon>Flavobacteriia</taxon>
        <taxon>Flavobacteriales</taxon>
        <taxon>Weeksellaceae</taxon>
        <taxon>Chryseobacterium group</taxon>
        <taxon>Chryseobacterium</taxon>
    </lineage>
</organism>
<reference evidence="5 6" key="1">
    <citation type="submission" date="2020-04" db="EMBL/GenBank/DDBJ databases">
        <title>Chryseobacterium sp. RJ-7-14 sp. nov., isolated from Jeju soil.</title>
        <authorList>
            <person name="Dahal R.H."/>
            <person name="Chaudhary D.K."/>
        </authorList>
    </citation>
    <scope>NUCLEOTIDE SEQUENCE [LARGE SCALE GENOMIC DNA]</scope>
    <source>
        <strain evidence="5 6">RJ-7-14</strain>
    </source>
</reference>
<evidence type="ECO:0000259" key="4">
    <source>
        <dbReference type="PROSITE" id="PS01124"/>
    </source>
</evidence>
<dbReference type="AlphaFoldDB" id="A0A7Y0A426"/>
<keyword evidence="3" id="KW-0804">Transcription</keyword>
<feature type="domain" description="HTH araC/xylS-type" evidence="4">
    <location>
        <begin position="168"/>
        <end position="266"/>
    </location>
</feature>
<name>A0A7Y0A426_9FLAO</name>
<dbReference type="Gene3D" id="2.60.120.10">
    <property type="entry name" value="Jelly Rolls"/>
    <property type="match status" value="1"/>
</dbReference>
<dbReference type="PANTHER" id="PTHR43280:SF32">
    <property type="entry name" value="TRANSCRIPTIONAL REGULATORY PROTEIN"/>
    <property type="match status" value="1"/>
</dbReference>
<evidence type="ECO:0000313" key="6">
    <source>
        <dbReference type="Proteomes" id="UP000552615"/>
    </source>
</evidence>
<dbReference type="Pfam" id="PF02311">
    <property type="entry name" value="AraC_binding"/>
    <property type="match status" value="1"/>
</dbReference>
<gene>
    <name evidence="5" type="ORF">HHL20_02820</name>
</gene>
<accession>A0A7Y0A426</accession>
<dbReference type="InterPro" id="IPR014710">
    <property type="entry name" value="RmlC-like_jellyroll"/>
</dbReference>
<dbReference type="SUPFAM" id="SSF46689">
    <property type="entry name" value="Homeodomain-like"/>
    <property type="match status" value="1"/>
</dbReference>
<proteinExistence type="predicted"/>
<dbReference type="SMART" id="SM00342">
    <property type="entry name" value="HTH_ARAC"/>
    <property type="match status" value="1"/>
</dbReference>
<dbReference type="GO" id="GO:0043565">
    <property type="term" value="F:sequence-specific DNA binding"/>
    <property type="evidence" value="ECO:0007669"/>
    <property type="project" value="InterPro"/>
</dbReference>
<dbReference type="SUPFAM" id="SSF51182">
    <property type="entry name" value="RmlC-like cupins"/>
    <property type="match status" value="1"/>
</dbReference>
<keyword evidence="6" id="KW-1185">Reference proteome</keyword>
<dbReference type="GO" id="GO:0003700">
    <property type="term" value="F:DNA-binding transcription factor activity"/>
    <property type="evidence" value="ECO:0007669"/>
    <property type="project" value="InterPro"/>
</dbReference>
<dbReference type="InterPro" id="IPR003313">
    <property type="entry name" value="AraC-bd"/>
</dbReference>
<dbReference type="Gene3D" id="1.10.10.60">
    <property type="entry name" value="Homeodomain-like"/>
    <property type="match status" value="1"/>
</dbReference>
<dbReference type="InterPro" id="IPR009057">
    <property type="entry name" value="Homeodomain-like_sf"/>
</dbReference>
<dbReference type="PANTHER" id="PTHR43280">
    <property type="entry name" value="ARAC-FAMILY TRANSCRIPTIONAL REGULATOR"/>
    <property type="match status" value="1"/>
</dbReference>